<dbReference type="InterPro" id="IPR051563">
    <property type="entry name" value="Glycosyl_Hydrolase_51"/>
</dbReference>
<dbReference type="InterPro" id="IPR013780">
    <property type="entry name" value="Glyco_hydro_b"/>
</dbReference>
<evidence type="ECO:0000259" key="7">
    <source>
        <dbReference type="SMART" id="SM00813"/>
    </source>
</evidence>
<dbReference type="InterPro" id="IPR010720">
    <property type="entry name" value="Alpha-L-AF_C"/>
</dbReference>
<gene>
    <name evidence="8" type="ORF">SAMN05443667_11256</name>
</gene>
<evidence type="ECO:0000313" key="8">
    <source>
        <dbReference type="EMBL" id="SEA93063.1"/>
    </source>
</evidence>
<keyword evidence="9" id="KW-1185">Reference proteome</keyword>
<dbReference type="PANTHER" id="PTHR31776">
    <property type="entry name" value="ALPHA-L-ARABINOFURANOSIDASE 1"/>
    <property type="match status" value="1"/>
</dbReference>
<dbReference type="Gene3D" id="3.20.20.80">
    <property type="entry name" value="Glycosidases"/>
    <property type="match status" value="1"/>
</dbReference>
<dbReference type="Pfam" id="PF06964">
    <property type="entry name" value="Alpha-L-AF_C"/>
    <property type="match status" value="1"/>
</dbReference>
<dbReference type="InterPro" id="IPR017853">
    <property type="entry name" value="GH"/>
</dbReference>
<protein>
    <recommendedName>
        <fullName evidence="3">non-reducing end alpha-L-arabinofuranosidase</fullName>
        <ecNumber evidence="3">3.2.1.55</ecNumber>
    </recommendedName>
</protein>
<dbReference type="GO" id="GO:0046373">
    <property type="term" value="P:L-arabinose metabolic process"/>
    <property type="evidence" value="ECO:0007669"/>
    <property type="project" value="InterPro"/>
</dbReference>
<dbReference type="InterPro" id="IPR055235">
    <property type="entry name" value="ASD1_cat"/>
</dbReference>
<evidence type="ECO:0000313" key="9">
    <source>
        <dbReference type="Proteomes" id="UP000198951"/>
    </source>
</evidence>
<feature type="domain" description="Alpha-L-arabinofuranosidase C-terminal" evidence="7">
    <location>
        <begin position="480"/>
        <end position="667"/>
    </location>
</feature>
<dbReference type="OrthoDB" id="9758333at2"/>
<reference evidence="9" key="1">
    <citation type="submission" date="2016-10" db="EMBL/GenBank/DDBJ databases">
        <authorList>
            <person name="Varghese N."/>
            <person name="Submissions S."/>
        </authorList>
    </citation>
    <scope>NUCLEOTIDE SEQUENCE [LARGE SCALE GENOMIC DNA]</scope>
    <source>
        <strain evidence="9">DSM 22376</strain>
    </source>
</reference>
<proteinExistence type="inferred from homology"/>
<dbReference type="PROSITE" id="PS51257">
    <property type="entry name" value="PROKAR_LIPOPROTEIN"/>
    <property type="match status" value="1"/>
</dbReference>
<comment type="catalytic activity">
    <reaction evidence="1">
        <text>Hydrolysis of terminal non-reducing alpha-L-arabinofuranoside residues in alpha-L-arabinosides.</text>
        <dbReference type="EC" id="3.2.1.55"/>
    </reaction>
</comment>
<dbReference type="STRING" id="150146.SAMN05443667_11256"/>
<dbReference type="Gene3D" id="2.60.40.1180">
    <property type="entry name" value="Golgi alpha-mannosidase II"/>
    <property type="match status" value="1"/>
</dbReference>
<dbReference type="Pfam" id="PF22848">
    <property type="entry name" value="ASD1_dom"/>
    <property type="match status" value="1"/>
</dbReference>
<dbReference type="EMBL" id="FNRD01000012">
    <property type="protein sequence ID" value="SEA93063.1"/>
    <property type="molecule type" value="Genomic_DNA"/>
</dbReference>
<keyword evidence="4" id="KW-0732">Signal</keyword>
<dbReference type="SMART" id="SM00813">
    <property type="entry name" value="Alpha-L-AF_C"/>
    <property type="match status" value="1"/>
</dbReference>
<accession>A0A1H4F6Z2</accession>
<evidence type="ECO:0000256" key="5">
    <source>
        <dbReference type="ARBA" id="ARBA00022801"/>
    </source>
</evidence>
<organism evidence="8 9">
    <name type="scientific">Flavobacterium gillisiae</name>
    <dbReference type="NCBI Taxonomy" id="150146"/>
    <lineage>
        <taxon>Bacteria</taxon>
        <taxon>Pseudomonadati</taxon>
        <taxon>Bacteroidota</taxon>
        <taxon>Flavobacteriia</taxon>
        <taxon>Flavobacteriales</taxon>
        <taxon>Flavobacteriaceae</taxon>
        <taxon>Flavobacterium</taxon>
    </lineage>
</organism>
<dbReference type="SUPFAM" id="SSF51011">
    <property type="entry name" value="Glycosyl hydrolase domain"/>
    <property type="match status" value="1"/>
</dbReference>
<dbReference type="AlphaFoldDB" id="A0A1H4F6Z2"/>
<comment type="similarity">
    <text evidence="2">Belongs to the glycosyl hydrolase 51 family.</text>
</comment>
<dbReference type="PANTHER" id="PTHR31776:SF0">
    <property type="entry name" value="ALPHA-L-ARABINOFURANOSIDASE 1"/>
    <property type="match status" value="1"/>
</dbReference>
<dbReference type="Proteomes" id="UP000198951">
    <property type="component" value="Unassembled WGS sequence"/>
</dbReference>
<evidence type="ECO:0000256" key="6">
    <source>
        <dbReference type="ARBA" id="ARBA00023180"/>
    </source>
</evidence>
<evidence type="ECO:0000256" key="4">
    <source>
        <dbReference type="ARBA" id="ARBA00022729"/>
    </source>
</evidence>
<evidence type="ECO:0000256" key="1">
    <source>
        <dbReference type="ARBA" id="ARBA00001462"/>
    </source>
</evidence>
<evidence type="ECO:0000256" key="2">
    <source>
        <dbReference type="ARBA" id="ARBA00007186"/>
    </source>
</evidence>
<dbReference type="RefSeq" id="WP_091092263.1">
    <property type="nucleotide sequence ID" value="NZ_FNRD01000012.1"/>
</dbReference>
<dbReference type="EC" id="3.2.1.55" evidence="3"/>
<keyword evidence="5" id="KW-0378">Hydrolase</keyword>
<sequence>MRKSNLKLILVTALLIVGLFSCKDKGEDSSISETALTPNESRSLVVDFKETGVKIQPTMYGIFFEDINFAADGGLYAEMIKNRSFEFPQPKTGWLQPNSDIHKFNKESGILSIVKNSEENSNHNYASVKVNGSKYELINEGFRSMGIKIDAKYNLTIDAAKQRGNIKKIKFQFIEETGAVVGETSISVDHSGWKNYQAQLIATKTVLKAKLKITFEGSGVINLDMISLFPEDTWKGRKKGLRKDIVELLDGMNPGFLRFPGGCIVEGTALDKRYQWKKTIGNIEDRELLINLWNTNFKHRPAPDYYQSFGIGFFEYFQLSEDLGATPLPILSCGVACQFITGELVPLDQLEPYVQDALDLIEFANGSVTSQWGKIRAGMGHPEPFNMKYIGIGNEQWGPAYIERYKVFEKSIKSRYPEIVIVSGSGPFPEGDYFDYGWEELKKLNVEIVDEHYYAAPNWFRENATRYDNYDRKGPKVFAGEYAAQSIGTTSPENKNNWECALSEAAFMTGLERNAEVVTLTSYAPLMAHADGWQWTPDLIWFNNLQSYGTPSYYVQKLYANNPGTDLLAITEDGKPLTGQHDLYASAVKDINTNELIIKAVNTSKGKQTLVISLKGASINRKGIITSLKNDDLASENSFDNPQNIGLKTIDFEIKGGEIKIELPSQSMNVIKVKI</sequence>
<dbReference type="SUPFAM" id="SSF51445">
    <property type="entry name" value="(Trans)glycosidases"/>
    <property type="match status" value="1"/>
</dbReference>
<evidence type="ECO:0000256" key="3">
    <source>
        <dbReference type="ARBA" id="ARBA00012670"/>
    </source>
</evidence>
<dbReference type="GO" id="GO:0046556">
    <property type="term" value="F:alpha-L-arabinofuranosidase activity"/>
    <property type="evidence" value="ECO:0007669"/>
    <property type="project" value="UniProtKB-EC"/>
</dbReference>
<keyword evidence="6" id="KW-0325">Glycoprotein</keyword>
<name>A0A1H4F6Z2_9FLAO</name>